<sequence>MNREFIGASKGRRRDKDPEGSHNALSSPQSSAPSAPQDVRPVELLHWHPSSGRARGPRCPRVGDCNLCFCREERREPLLGDHAEDSREAEEGSAQAGTEVPTRPEL</sequence>
<dbReference type="EMBL" id="JANPWB010000010">
    <property type="protein sequence ID" value="KAJ1143298.1"/>
    <property type="molecule type" value="Genomic_DNA"/>
</dbReference>
<dbReference type="AlphaFoldDB" id="A0AAV7QXT4"/>
<accession>A0AAV7QXT4</accession>
<feature type="compositionally biased region" description="Basic and acidic residues" evidence="1">
    <location>
        <begin position="78"/>
        <end position="90"/>
    </location>
</feature>
<comment type="caution">
    <text evidence="2">The sequence shown here is derived from an EMBL/GenBank/DDBJ whole genome shotgun (WGS) entry which is preliminary data.</text>
</comment>
<keyword evidence="3" id="KW-1185">Reference proteome</keyword>
<proteinExistence type="predicted"/>
<gene>
    <name evidence="2" type="ORF">NDU88_009608</name>
</gene>
<feature type="compositionally biased region" description="Low complexity" evidence="1">
    <location>
        <begin position="26"/>
        <end position="37"/>
    </location>
</feature>
<name>A0AAV7QXT4_PLEWA</name>
<organism evidence="2 3">
    <name type="scientific">Pleurodeles waltl</name>
    <name type="common">Iberian ribbed newt</name>
    <dbReference type="NCBI Taxonomy" id="8319"/>
    <lineage>
        <taxon>Eukaryota</taxon>
        <taxon>Metazoa</taxon>
        <taxon>Chordata</taxon>
        <taxon>Craniata</taxon>
        <taxon>Vertebrata</taxon>
        <taxon>Euteleostomi</taxon>
        <taxon>Amphibia</taxon>
        <taxon>Batrachia</taxon>
        <taxon>Caudata</taxon>
        <taxon>Salamandroidea</taxon>
        <taxon>Salamandridae</taxon>
        <taxon>Pleurodelinae</taxon>
        <taxon>Pleurodeles</taxon>
    </lineage>
</organism>
<reference evidence="2" key="1">
    <citation type="journal article" date="2022" name="bioRxiv">
        <title>Sequencing and chromosome-scale assembly of the giantPleurodeles waltlgenome.</title>
        <authorList>
            <person name="Brown T."/>
            <person name="Elewa A."/>
            <person name="Iarovenko S."/>
            <person name="Subramanian E."/>
            <person name="Araus A.J."/>
            <person name="Petzold A."/>
            <person name="Susuki M."/>
            <person name="Suzuki K.-i.T."/>
            <person name="Hayashi T."/>
            <person name="Toyoda A."/>
            <person name="Oliveira C."/>
            <person name="Osipova E."/>
            <person name="Leigh N.D."/>
            <person name="Simon A."/>
            <person name="Yun M.H."/>
        </authorList>
    </citation>
    <scope>NUCLEOTIDE SEQUENCE</scope>
    <source>
        <strain evidence="2">20211129_DDA</strain>
        <tissue evidence="2">Liver</tissue>
    </source>
</reference>
<evidence type="ECO:0000256" key="1">
    <source>
        <dbReference type="SAM" id="MobiDB-lite"/>
    </source>
</evidence>
<dbReference type="Proteomes" id="UP001066276">
    <property type="component" value="Chromosome 6"/>
</dbReference>
<evidence type="ECO:0000313" key="2">
    <source>
        <dbReference type="EMBL" id="KAJ1143298.1"/>
    </source>
</evidence>
<evidence type="ECO:0000313" key="3">
    <source>
        <dbReference type="Proteomes" id="UP001066276"/>
    </source>
</evidence>
<feature type="region of interest" description="Disordered" evidence="1">
    <location>
        <begin position="1"/>
        <end position="63"/>
    </location>
</feature>
<feature type="region of interest" description="Disordered" evidence="1">
    <location>
        <begin position="78"/>
        <end position="106"/>
    </location>
</feature>
<protein>
    <submittedName>
        <fullName evidence="2">Uncharacterized protein</fullName>
    </submittedName>
</protein>